<dbReference type="EMBL" id="AGWM01000004">
    <property type="protein sequence ID" value="EPD27805.1"/>
    <property type="molecule type" value="Genomic_DNA"/>
</dbReference>
<keyword evidence="2 6" id="KW-0812">Transmembrane</keyword>
<feature type="transmembrane region" description="Helical" evidence="6">
    <location>
        <begin position="81"/>
        <end position="104"/>
    </location>
</feature>
<evidence type="ECO:0000256" key="3">
    <source>
        <dbReference type="ARBA" id="ARBA00022989"/>
    </source>
</evidence>
<evidence type="ECO:0000313" key="8">
    <source>
        <dbReference type="EMBL" id="EPD27805.1"/>
    </source>
</evidence>
<dbReference type="Pfam" id="PF05154">
    <property type="entry name" value="TM2"/>
    <property type="match status" value="1"/>
</dbReference>
<dbReference type="PATRIC" id="fig|883067.3.peg.364"/>
<keyword evidence="3 6" id="KW-1133">Transmembrane helix</keyword>
<evidence type="ECO:0000313" key="9">
    <source>
        <dbReference type="Proteomes" id="UP000014393"/>
    </source>
</evidence>
<dbReference type="InterPro" id="IPR007829">
    <property type="entry name" value="TM2"/>
</dbReference>
<dbReference type="GO" id="GO:0016020">
    <property type="term" value="C:membrane"/>
    <property type="evidence" value="ECO:0007669"/>
    <property type="project" value="UniProtKB-SubCell"/>
</dbReference>
<gene>
    <name evidence="8" type="ORF">HMPREF9237_00363</name>
</gene>
<accession>S2VP67</accession>
<dbReference type="eggNOG" id="COG2314">
    <property type="taxonomic scope" value="Bacteria"/>
</dbReference>
<reference evidence="8 9" key="1">
    <citation type="submission" date="2013-05" db="EMBL/GenBank/DDBJ databases">
        <title>The Genome Sequence of Actinobaculum schaalii FB123-CNA2.</title>
        <authorList>
            <consortium name="The Broad Institute Genomics Platform"/>
            <person name="Earl A."/>
            <person name="Ward D."/>
            <person name="Feldgarden M."/>
            <person name="Gevers D."/>
            <person name="Saerens B."/>
            <person name="Vaneechoutte M."/>
            <person name="Walker B."/>
            <person name="Young S."/>
            <person name="Zeng Q."/>
            <person name="Gargeya S."/>
            <person name="Fitzgerald M."/>
            <person name="Haas B."/>
            <person name="Abouelleil A."/>
            <person name="Allen A.W."/>
            <person name="Alvarado L."/>
            <person name="Arachchi H.M."/>
            <person name="Berlin A.M."/>
            <person name="Chapman S.B."/>
            <person name="Gainer-Dewar J."/>
            <person name="Goldberg J."/>
            <person name="Griggs A."/>
            <person name="Gujja S."/>
            <person name="Hansen M."/>
            <person name="Howarth C."/>
            <person name="Imamovic A."/>
            <person name="Ireland A."/>
            <person name="Larimer J."/>
            <person name="McCowan C."/>
            <person name="Murphy C."/>
            <person name="Pearson M."/>
            <person name="Poon T.W."/>
            <person name="Priest M."/>
            <person name="Roberts A."/>
            <person name="Saif S."/>
            <person name="Shea T."/>
            <person name="Sisk P."/>
            <person name="Sykes S."/>
            <person name="Wortman J."/>
            <person name="Nusbaum C."/>
            <person name="Birren B."/>
        </authorList>
    </citation>
    <scope>NUCLEOTIDE SEQUENCE [LARGE SCALE GENOMIC DNA]</scope>
    <source>
        <strain evidence="8 9">FB123-CNA-2</strain>
    </source>
</reference>
<dbReference type="Proteomes" id="UP000014393">
    <property type="component" value="Unassembled WGS sequence"/>
</dbReference>
<keyword evidence="4 6" id="KW-0472">Membrane</keyword>
<protein>
    <recommendedName>
        <fullName evidence="7">TM2 domain-containing protein</fullName>
    </recommendedName>
</protein>
<evidence type="ECO:0000256" key="1">
    <source>
        <dbReference type="ARBA" id="ARBA00004141"/>
    </source>
</evidence>
<feature type="compositionally biased region" description="Low complexity" evidence="5">
    <location>
        <begin position="11"/>
        <end position="29"/>
    </location>
</feature>
<dbReference type="HOGENOM" id="CLU_081297_1_1_11"/>
<evidence type="ECO:0000256" key="5">
    <source>
        <dbReference type="SAM" id="MobiDB-lite"/>
    </source>
</evidence>
<feature type="transmembrane region" description="Helical" evidence="6">
    <location>
        <begin position="58"/>
        <end position="75"/>
    </location>
</feature>
<evidence type="ECO:0000256" key="2">
    <source>
        <dbReference type="ARBA" id="ARBA00022692"/>
    </source>
</evidence>
<comment type="subcellular location">
    <subcellularLocation>
        <location evidence="1">Membrane</location>
        <topology evidence="1">Multi-pass membrane protein</topology>
    </subcellularLocation>
</comment>
<evidence type="ECO:0000256" key="6">
    <source>
        <dbReference type="SAM" id="Phobius"/>
    </source>
</evidence>
<sequence length="127" mass="14401">MSAFEPYPQRGPQQNQQYPLPGQPYQGPGQPYPTAPEAYPTAPPAYYQEPQFRTVNKIVYVLLAFFLGGFGVHRFLRGQVGIGICMILFNWLTIGIWALVEFIIGCVKLSKYPGDDFIFTQSGDWIY</sequence>
<dbReference type="RefSeq" id="WP_016442007.1">
    <property type="nucleotide sequence ID" value="NZ_KE150262.1"/>
</dbReference>
<dbReference type="OrthoDB" id="2004788at2"/>
<keyword evidence="9" id="KW-1185">Reference proteome</keyword>
<dbReference type="AlphaFoldDB" id="S2VP67"/>
<feature type="region of interest" description="Disordered" evidence="5">
    <location>
        <begin position="1"/>
        <end position="37"/>
    </location>
</feature>
<name>S2VP67_9ACTO</name>
<organism evidence="8 9">
    <name type="scientific">Actinotignum schaalii FB123-CNA-2</name>
    <dbReference type="NCBI Taxonomy" id="883067"/>
    <lineage>
        <taxon>Bacteria</taxon>
        <taxon>Bacillati</taxon>
        <taxon>Actinomycetota</taxon>
        <taxon>Actinomycetes</taxon>
        <taxon>Actinomycetales</taxon>
        <taxon>Actinomycetaceae</taxon>
        <taxon>Actinotignum</taxon>
    </lineage>
</organism>
<feature type="domain" description="TM2" evidence="7">
    <location>
        <begin position="55"/>
        <end position="103"/>
    </location>
</feature>
<proteinExistence type="predicted"/>
<dbReference type="GeneID" id="83609324"/>
<comment type="caution">
    <text evidence="8">The sequence shown here is derived from an EMBL/GenBank/DDBJ whole genome shotgun (WGS) entry which is preliminary data.</text>
</comment>
<evidence type="ECO:0000256" key="4">
    <source>
        <dbReference type="ARBA" id="ARBA00023136"/>
    </source>
</evidence>
<evidence type="ECO:0000259" key="7">
    <source>
        <dbReference type="Pfam" id="PF05154"/>
    </source>
</evidence>